<evidence type="ECO:0000313" key="1">
    <source>
        <dbReference type="EMBL" id="HEX61931.1"/>
    </source>
</evidence>
<proteinExistence type="predicted"/>
<reference evidence="1" key="1">
    <citation type="journal article" date="2020" name="mSystems">
        <title>Genome- and Community-Level Interaction Insights into Carbon Utilization and Element Cycling Functions of Hydrothermarchaeota in Hydrothermal Sediment.</title>
        <authorList>
            <person name="Zhou Z."/>
            <person name="Liu Y."/>
            <person name="Xu W."/>
            <person name="Pan J."/>
            <person name="Luo Z.H."/>
            <person name="Li M."/>
        </authorList>
    </citation>
    <scope>NUCLEOTIDE SEQUENCE [LARGE SCALE GENOMIC DNA]</scope>
    <source>
        <strain evidence="1">SpSt-361</strain>
    </source>
</reference>
<organism evidence="1">
    <name type="scientific">candidate division WWE3 bacterium</name>
    <dbReference type="NCBI Taxonomy" id="2053526"/>
    <lineage>
        <taxon>Bacteria</taxon>
        <taxon>Katanobacteria</taxon>
    </lineage>
</organism>
<evidence type="ECO:0008006" key="2">
    <source>
        <dbReference type="Google" id="ProtNLM"/>
    </source>
</evidence>
<comment type="caution">
    <text evidence="1">The sequence shown here is derived from an EMBL/GenBank/DDBJ whole genome shotgun (WGS) entry which is preliminary data.</text>
</comment>
<sequence length="69" mass="7771">MVFKDRDDGSEALSAYLAAHGLTKGRLLICRMNTDACWTVYASRSAEPQYNALSRMRKFVSIVKTEAVR</sequence>
<dbReference type="AlphaFoldDB" id="A0A832E0V4"/>
<protein>
    <recommendedName>
        <fullName evidence="2">DUF5659 domain-containing protein</fullName>
    </recommendedName>
</protein>
<accession>A0A832E0V4</accession>
<gene>
    <name evidence="1" type="ORF">ENR01_02125</name>
</gene>
<name>A0A832E0V4_UNCKA</name>
<dbReference type="EMBL" id="DSPJ01000060">
    <property type="protein sequence ID" value="HEX61931.1"/>
    <property type="molecule type" value="Genomic_DNA"/>
</dbReference>